<evidence type="ECO:0000256" key="2">
    <source>
        <dbReference type="ARBA" id="ARBA00012438"/>
    </source>
</evidence>
<evidence type="ECO:0000313" key="8">
    <source>
        <dbReference type="EMBL" id="WNG48104.1"/>
    </source>
</evidence>
<dbReference type="SUPFAM" id="SSF52540">
    <property type="entry name" value="P-loop containing nucleoside triphosphate hydrolases"/>
    <property type="match status" value="1"/>
</dbReference>
<dbReference type="SMART" id="SM00065">
    <property type="entry name" value="GAF"/>
    <property type="match status" value="2"/>
</dbReference>
<name>A0ABY9WYB9_9BACT</name>
<dbReference type="Pfam" id="PF00069">
    <property type="entry name" value="Pkinase"/>
    <property type="match status" value="1"/>
</dbReference>
<feature type="region of interest" description="Disordered" evidence="4">
    <location>
        <begin position="1921"/>
        <end position="1947"/>
    </location>
</feature>
<dbReference type="SUPFAM" id="SSF48452">
    <property type="entry name" value="TPR-like"/>
    <property type="match status" value="1"/>
</dbReference>
<dbReference type="InterPro" id="IPR053159">
    <property type="entry name" value="Hybrid_Histidine_Kinase"/>
</dbReference>
<dbReference type="InterPro" id="IPR041664">
    <property type="entry name" value="AAA_16"/>
</dbReference>
<dbReference type="SUPFAM" id="SSF47384">
    <property type="entry name" value="Homodimeric domain of signal transducing histidine kinase"/>
    <property type="match status" value="1"/>
</dbReference>
<dbReference type="EC" id="2.7.13.3" evidence="2"/>
<dbReference type="InterPro" id="IPR029016">
    <property type="entry name" value="GAF-like_dom_sf"/>
</dbReference>
<keyword evidence="9" id="KW-1185">Reference proteome</keyword>
<dbReference type="InterPro" id="IPR004358">
    <property type="entry name" value="Sig_transdc_His_kin-like_C"/>
</dbReference>
<feature type="domain" description="Histidine kinase/HSP90-like ATPase" evidence="6">
    <location>
        <begin position="1816"/>
        <end position="1925"/>
    </location>
</feature>
<dbReference type="Gene3D" id="1.10.510.10">
    <property type="entry name" value="Transferase(Phosphotransferase) domain 1"/>
    <property type="match status" value="1"/>
</dbReference>
<evidence type="ECO:0000259" key="5">
    <source>
        <dbReference type="SMART" id="SM00065"/>
    </source>
</evidence>
<dbReference type="SUPFAM" id="SSF55874">
    <property type="entry name" value="ATPase domain of HSP90 chaperone/DNA topoisomerase II/histidine kinase"/>
    <property type="match status" value="1"/>
</dbReference>
<feature type="domain" description="GAF" evidence="5">
    <location>
        <begin position="1538"/>
        <end position="1698"/>
    </location>
</feature>
<feature type="domain" description="Signal transduction histidine kinase dimerisation/phosphoacceptor" evidence="7">
    <location>
        <begin position="1703"/>
        <end position="1771"/>
    </location>
</feature>
<evidence type="ECO:0000256" key="4">
    <source>
        <dbReference type="SAM" id="MobiDB-lite"/>
    </source>
</evidence>
<dbReference type="InterPro" id="IPR027417">
    <property type="entry name" value="P-loop_NTPase"/>
</dbReference>
<dbReference type="Pfam" id="PF02518">
    <property type="entry name" value="HATPase_c"/>
    <property type="match status" value="1"/>
</dbReference>
<accession>A0ABY9WYB9</accession>
<organism evidence="8 9">
    <name type="scientific">Archangium minus</name>
    <dbReference type="NCBI Taxonomy" id="83450"/>
    <lineage>
        <taxon>Bacteria</taxon>
        <taxon>Pseudomonadati</taxon>
        <taxon>Myxococcota</taxon>
        <taxon>Myxococcia</taxon>
        <taxon>Myxococcales</taxon>
        <taxon>Cystobacterineae</taxon>
        <taxon>Archangiaceae</taxon>
        <taxon>Archangium</taxon>
    </lineage>
</organism>
<dbReference type="Gene3D" id="3.30.450.40">
    <property type="match status" value="2"/>
</dbReference>
<dbReference type="InterPro" id="IPR036890">
    <property type="entry name" value="HATPase_C_sf"/>
</dbReference>
<dbReference type="InterPro" id="IPR011009">
    <property type="entry name" value="Kinase-like_dom_sf"/>
</dbReference>
<dbReference type="CDD" id="cd14014">
    <property type="entry name" value="STKc_PknB_like"/>
    <property type="match status" value="1"/>
</dbReference>
<dbReference type="InterPro" id="IPR003018">
    <property type="entry name" value="GAF"/>
</dbReference>
<evidence type="ECO:0000259" key="7">
    <source>
        <dbReference type="SMART" id="SM00388"/>
    </source>
</evidence>
<dbReference type="EMBL" id="CP043494">
    <property type="protein sequence ID" value="WNG48104.1"/>
    <property type="molecule type" value="Genomic_DNA"/>
</dbReference>
<proteinExistence type="predicted"/>
<dbReference type="SMART" id="SM00387">
    <property type="entry name" value="HATPase_c"/>
    <property type="match status" value="1"/>
</dbReference>
<dbReference type="PANTHER" id="PTHR43642">
    <property type="entry name" value="HYBRID SIGNAL TRANSDUCTION HISTIDINE KINASE G"/>
    <property type="match status" value="1"/>
</dbReference>
<dbReference type="Pfam" id="PF13191">
    <property type="entry name" value="AAA_16"/>
    <property type="match status" value="1"/>
</dbReference>
<dbReference type="InterPro" id="IPR000719">
    <property type="entry name" value="Prot_kinase_dom"/>
</dbReference>
<dbReference type="InterPro" id="IPR003594">
    <property type="entry name" value="HATPase_dom"/>
</dbReference>
<dbReference type="PRINTS" id="PR00344">
    <property type="entry name" value="BCTRLSENSOR"/>
</dbReference>
<dbReference type="SUPFAM" id="SSF56112">
    <property type="entry name" value="Protein kinase-like (PK-like)"/>
    <property type="match status" value="1"/>
</dbReference>
<dbReference type="InterPro" id="IPR003661">
    <property type="entry name" value="HisK_dim/P_dom"/>
</dbReference>
<dbReference type="Pfam" id="PF01590">
    <property type="entry name" value="GAF"/>
    <property type="match status" value="2"/>
</dbReference>
<dbReference type="SUPFAM" id="SSF55781">
    <property type="entry name" value="GAF domain-like"/>
    <property type="match status" value="2"/>
</dbReference>
<dbReference type="Gene3D" id="3.30.565.10">
    <property type="entry name" value="Histidine kinase-like ATPase, C-terminal domain"/>
    <property type="match status" value="1"/>
</dbReference>
<dbReference type="InterPro" id="IPR011990">
    <property type="entry name" value="TPR-like_helical_dom_sf"/>
</dbReference>
<protein>
    <recommendedName>
        <fullName evidence="2">histidine kinase</fullName>
        <ecNumber evidence="2">2.7.13.3</ecNumber>
    </recommendedName>
</protein>
<dbReference type="SMART" id="SM00388">
    <property type="entry name" value="HisKA"/>
    <property type="match status" value="1"/>
</dbReference>
<evidence type="ECO:0000259" key="6">
    <source>
        <dbReference type="SMART" id="SM00387"/>
    </source>
</evidence>
<dbReference type="InterPro" id="IPR036097">
    <property type="entry name" value="HisK_dim/P_sf"/>
</dbReference>
<dbReference type="CDD" id="cd00075">
    <property type="entry name" value="HATPase"/>
    <property type="match status" value="1"/>
</dbReference>
<dbReference type="CDD" id="cd00082">
    <property type="entry name" value="HisKA"/>
    <property type="match status" value="1"/>
</dbReference>
<feature type="domain" description="GAF" evidence="5">
    <location>
        <begin position="1367"/>
        <end position="1517"/>
    </location>
</feature>
<evidence type="ECO:0000256" key="1">
    <source>
        <dbReference type="ARBA" id="ARBA00000085"/>
    </source>
</evidence>
<dbReference type="Proteomes" id="UP001611383">
    <property type="component" value="Chromosome"/>
</dbReference>
<gene>
    <name evidence="8" type="ORF">F0U60_31160</name>
</gene>
<keyword evidence="3" id="KW-0597">Phosphoprotein</keyword>
<dbReference type="PANTHER" id="PTHR43642:SF1">
    <property type="entry name" value="HYBRID SIGNAL TRANSDUCTION HISTIDINE KINASE G"/>
    <property type="match status" value="1"/>
</dbReference>
<comment type="catalytic activity">
    <reaction evidence="1">
        <text>ATP + protein L-histidine = ADP + protein N-phospho-L-histidine.</text>
        <dbReference type="EC" id="2.7.13.3"/>
    </reaction>
</comment>
<dbReference type="Gene3D" id="3.40.50.300">
    <property type="entry name" value="P-loop containing nucleotide triphosphate hydrolases"/>
    <property type="match status" value="1"/>
</dbReference>
<sequence length="1947" mass="216426">MSSSIRSIDGSPARCSWRIPLTFILSQRGTSRSPFVRGRRGALLHIPGYHDLLQIHHGRQYAVFRAREERSGRPLVIKTIQQGPSESHATATLLHEHALLCGLEIPGVVRPIKLEEVAGAPALVLEDAGPLDLEQHLGQKQLEIELFLELAIQVVGIVQALHQQNVIHRDINPSNFVVRPDTWTLTLIDFGTATKATGIVGASEGTLSYIAPEQTGRMNRLVDHRADLYSIGATLYELLTGVPPFVSADPVELIHAQLARPPVPPSQLNPSVPKVLSDIVLTLLAKMPEERYQSAESLELDLREAQRQWKDSGTIAPFVLALHDRARELVIPDKLYGREQELSQLRRALKRVSSGRSEVILVTGDAGSGKSALVHEMRRQHEQGARFLFGKFDQLHGNVPYASLEKALGGLVNSLRREPPPAILSWRQRLQDALGPQGGVMTRFIPELARILGEQPPAAPQGITESRFQLSFQAFIQVFATRECPLVLFMDDMQWADTGSLHLLRSLASAKDLRHVLFIGAYRSREVGPDHPLPQVLGALHSAGAAPRTLEVPPLGLPALTQLCSDILQAEPGNVGPLAELLLRKTAGNPFFIKRLLRFLHAAGLLTFDAEQHAWRWELARIEQVEVTENVVELLLPAIRRLPELTQQLLKVAACFRDRVDLWLLSAVAETSVLDTAGALWSAVQEGLLVAQSQGPRFAHGKSGTLQHLPTHSATYSFAHDRIQQAVYSLLSDEESRRIHRRVGHQLLKGISEQELDERIFEVVDHFDMGRESSRLLEPSERLQLAGLYFRAGSRAEATSAFSSALIYLRQGLALLTPEAWQSHHELTFQLHLQAAQCAHIIGDHAFAEALIQAARPHVASDLEELSLYEIHVVAYIFARNYPEAIRWGRAGLRLLGEELPRNLEQAFADEAAAVNEHLKNRTREELLAGPSTEDPQLIALMRLVSSISMAAWFVDQPLFFFLEAWMVHLSLERGHSLYSTHAYVSHGSVLVTTTGNSRTGVMLGEVGVELSRRYGDQKEECRCLQMFSGFLNHWRAPYRTSVPLTRRAIALGLAGNEFLFGSYAVTFIAMIQYHMGTELSVTLTETENSLVFIQKIGHRDMEATLLAYRQAIRCLQARTHQRAGFDDDTFSEEEYLESIRKSPLVVCEYQVLRIQTSYLLGEIADALELSRVVGENFQLVRPFLMGIDYIFYTALTLAAYHPEAPSSEKNSVLSQLEEHLHLLDTWAQDCPENFRHKHQLVAAELARLEGRHREAMLLYDSAIDAAHQNEFPQDEALANNLAGCFYRSLGHRRTASLYLQAAMRGFARWGARAKSAALEDTFPDLTLGEALPWKLPATREGEEARGIRLDLLSILKAAETLSSEVVLDRLLEKLMTICLEVAGAERGALLLHEEDALFVRAVSTTSEPVSLERTPLQSSQHVPRSMLARAYSSGEAIILADASRSPFASDPYVASRALKSALAVPIRRKASSVGVLYLENNLATRAFAPNRVQVLQLLSSQMAISLENSFLFEERLRAESAVRFLAESSMALAESLDYEKTLARVARIAVPFLADCCMVLMQDKPQSVRCAALTCATPPKEALLRESERRYPSCWGSQTPGVVALRTRESQLIPEVSDEHLLTFSQEDAHRELMRSLGIRSCMAVPLLSGAGSIGSISFFRMSRKHRYGPADLALAHELARRAVMSIDNARLFRDAQEAIHLRDEFLSIASHELYTPLTSLQLSLQRLERTPATASPEVTSRVFQNTWRQMRRLRRLLDELLSVSRLQLNPMHLQLEEVDLAAITRDIVEHFSEDSAHSSSRLLLNAPPRVIGRWDRIRIEQVVTNLLANAIKFGNRKPIELSVSTEGDSALLTVQDHGIGIAPDKLPHIFERFERAVSAREYGGLGLGLYIVREIVSALGGTIRVDSTPGAGTRFTVQLPRAGPSHSAEGLGAGQAMDYEPASAM</sequence>
<reference evidence="8 9" key="1">
    <citation type="submission" date="2019-08" db="EMBL/GenBank/DDBJ databases">
        <title>Archangium and Cystobacter genomes.</title>
        <authorList>
            <person name="Chen I.-C.K."/>
            <person name="Wielgoss S."/>
        </authorList>
    </citation>
    <scope>NUCLEOTIDE SEQUENCE [LARGE SCALE GENOMIC DNA]</scope>
    <source>
        <strain evidence="8 9">Cbm 6</strain>
    </source>
</reference>
<evidence type="ECO:0000313" key="9">
    <source>
        <dbReference type="Proteomes" id="UP001611383"/>
    </source>
</evidence>
<evidence type="ECO:0000256" key="3">
    <source>
        <dbReference type="ARBA" id="ARBA00022553"/>
    </source>
</evidence>
<dbReference type="Gene3D" id="1.10.287.130">
    <property type="match status" value="1"/>
</dbReference>
<dbReference type="Pfam" id="PF00512">
    <property type="entry name" value="HisKA"/>
    <property type="match status" value="1"/>
</dbReference>